<evidence type="ECO:0000256" key="1">
    <source>
        <dbReference type="SAM" id="Phobius"/>
    </source>
</evidence>
<dbReference type="Pfam" id="PF11151">
    <property type="entry name" value="DUF2929"/>
    <property type="match status" value="1"/>
</dbReference>
<evidence type="ECO:0000313" key="3">
    <source>
        <dbReference type="EMBL" id="MDB6261850.1"/>
    </source>
</evidence>
<dbReference type="RefSeq" id="WP_014565783.1">
    <property type="nucleotide sequence ID" value="NZ_CP083726.1"/>
</dbReference>
<protein>
    <submittedName>
        <fullName evidence="2">YjzD family protein</fullName>
    </submittedName>
</protein>
<keyword evidence="1" id="KW-1133">Transmembrane helix</keyword>
<gene>
    <name evidence="2" type="ORF">ODU72_00765</name>
    <name evidence="3" type="ORF">ODV15_04650</name>
</gene>
<reference evidence="2" key="1">
    <citation type="journal article" date="2022" name="Microorganisms">
        <title>Antibiotic Susceptibility, Resistance Gene Determinants and Corresponding Genomic Regions in Lactobacillus amylovorus Isolates Derived from Wild Boars and Domestic Pigs.</title>
        <authorList>
            <person name="Moravkova M."/>
            <person name="Kostovova I."/>
            <person name="Kavanova K."/>
            <person name="Pechar R."/>
            <person name="Stanek S."/>
            <person name="Brychta A."/>
            <person name="Zeman M."/>
            <person name="Kubasova T."/>
        </authorList>
    </citation>
    <scope>NUCLEOTIDE SEQUENCE</scope>
    <source>
        <strain evidence="3">M356A</strain>
        <strain evidence="2">M490A</strain>
    </source>
</reference>
<dbReference type="GeneID" id="66523741"/>
<evidence type="ECO:0000313" key="4">
    <source>
        <dbReference type="Proteomes" id="UP001141981"/>
    </source>
</evidence>
<dbReference type="Proteomes" id="UP001143700">
    <property type="component" value="Unassembled WGS sequence"/>
</dbReference>
<dbReference type="EMBL" id="JAOTGY010000001">
    <property type="protein sequence ID" value="MDB6257217.1"/>
    <property type="molecule type" value="Genomic_DNA"/>
</dbReference>
<reference evidence="2" key="2">
    <citation type="submission" date="2022-10" db="EMBL/GenBank/DDBJ databases">
        <authorList>
            <person name="Kostovova I."/>
            <person name="Moravkova M."/>
            <person name="Pechar R."/>
        </authorList>
    </citation>
    <scope>NUCLEOTIDE SEQUENCE</scope>
    <source>
        <strain evidence="3">M356A</strain>
        <strain evidence="2">M490A</strain>
    </source>
</reference>
<dbReference type="Proteomes" id="UP001141981">
    <property type="component" value="Unassembled WGS sequence"/>
</dbReference>
<feature type="transmembrane region" description="Helical" evidence="1">
    <location>
        <begin position="40"/>
        <end position="60"/>
    </location>
</feature>
<keyword evidence="1" id="KW-0472">Membrane</keyword>
<organism evidence="2 4">
    <name type="scientific">Lactobacillus amylovorus</name>
    <dbReference type="NCBI Taxonomy" id="1604"/>
    <lineage>
        <taxon>Bacteria</taxon>
        <taxon>Bacillati</taxon>
        <taxon>Bacillota</taxon>
        <taxon>Bacilli</taxon>
        <taxon>Lactobacillales</taxon>
        <taxon>Lactobacillaceae</taxon>
        <taxon>Lactobacillus</taxon>
    </lineage>
</organism>
<keyword evidence="1" id="KW-0812">Transmembrane</keyword>
<comment type="caution">
    <text evidence="2">The sequence shown here is derived from an EMBL/GenBank/DDBJ whole genome shotgun (WGS) entry which is preliminary data.</text>
</comment>
<sequence length="72" mass="7934">MGRYIVTIVWSVIYMFIVGFIAGPLTQSASFNVTDMKNCVIVGVIFGILFSAIIATITAHTKKDNSKYSKLK</sequence>
<feature type="transmembrane region" description="Helical" evidence="1">
    <location>
        <begin position="7"/>
        <end position="25"/>
    </location>
</feature>
<evidence type="ECO:0000313" key="2">
    <source>
        <dbReference type="EMBL" id="MDB6257217.1"/>
    </source>
</evidence>
<accession>A0A9X4A9U2</accession>
<dbReference type="InterPro" id="IPR021324">
    <property type="entry name" value="DUF2929"/>
</dbReference>
<dbReference type="AlphaFoldDB" id="A0A9X4A9U2"/>
<dbReference type="EMBL" id="JAOTGU010000004">
    <property type="protein sequence ID" value="MDB6261850.1"/>
    <property type="molecule type" value="Genomic_DNA"/>
</dbReference>
<name>A0A9X4A9U2_LACAM</name>
<proteinExistence type="predicted"/>